<evidence type="ECO:0000313" key="3">
    <source>
        <dbReference type="EMBL" id="CAA7036443.1"/>
    </source>
</evidence>
<dbReference type="Pfam" id="PF13456">
    <property type="entry name" value="RVT_3"/>
    <property type="match status" value="1"/>
</dbReference>
<dbReference type="InterPro" id="IPR052929">
    <property type="entry name" value="RNase_H-like_EbsB-rel"/>
</dbReference>
<dbReference type="PANTHER" id="PTHR47074:SF11">
    <property type="entry name" value="REVERSE TRANSCRIPTASE-LIKE PROTEIN"/>
    <property type="match status" value="1"/>
</dbReference>
<dbReference type="GO" id="GO:0003676">
    <property type="term" value="F:nucleic acid binding"/>
    <property type="evidence" value="ECO:0007669"/>
    <property type="project" value="InterPro"/>
</dbReference>
<dbReference type="Pfam" id="PF13966">
    <property type="entry name" value="zf-RVT"/>
    <property type="match status" value="1"/>
</dbReference>
<reference evidence="3" key="1">
    <citation type="submission" date="2020-01" db="EMBL/GenBank/DDBJ databases">
        <authorList>
            <person name="Mishra B."/>
        </authorList>
    </citation>
    <scope>NUCLEOTIDE SEQUENCE [LARGE SCALE GENOMIC DNA]</scope>
</reference>
<name>A0A6D2JGD7_9BRAS</name>
<dbReference type="InterPro" id="IPR002156">
    <property type="entry name" value="RNaseH_domain"/>
</dbReference>
<evidence type="ECO:0000259" key="1">
    <source>
        <dbReference type="Pfam" id="PF13456"/>
    </source>
</evidence>
<dbReference type="Proteomes" id="UP000467841">
    <property type="component" value="Unassembled WGS sequence"/>
</dbReference>
<dbReference type="GO" id="GO:0004523">
    <property type="term" value="F:RNA-DNA hybrid ribonuclease activity"/>
    <property type="evidence" value="ECO:0007669"/>
    <property type="project" value="InterPro"/>
</dbReference>
<organism evidence="3 4">
    <name type="scientific">Microthlaspi erraticum</name>
    <dbReference type="NCBI Taxonomy" id="1685480"/>
    <lineage>
        <taxon>Eukaryota</taxon>
        <taxon>Viridiplantae</taxon>
        <taxon>Streptophyta</taxon>
        <taxon>Embryophyta</taxon>
        <taxon>Tracheophyta</taxon>
        <taxon>Spermatophyta</taxon>
        <taxon>Magnoliopsida</taxon>
        <taxon>eudicotyledons</taxon>
        <taxon>Gunneridae</taxon>
        <taxon>Pentapetalae</taxon>
        <taxon>rosids</taxon>
        <taxon>malvids</taxon>
        <taxon>Brassicales</taxon>
        <taxon>Brassicaceae</taxon>
        <taxon>Coluteocarpeae</taxon>
        <taxon>Microthlaspi</taxon>
    </lineage>
</organism>
<dbReference type="OrthoDB" id="1749408at2759"/>
<protein>
    <recommendedName>
        <fullName evidence="5">Reverse transcriptase zinc-binding domain-containing protein</fullName>
    </recommendedName>
</protein>
<feature type="domain" description="RNase H type-1" evidence="1">
    <location>
        <begin position="252"/>
        <end position="369"/>
    </location>
</feature>
<comment type="caution">
    <text evidence="3">The sequence shown here is derived from an EMBL/GenBank/DDBJ whole genome shotgun (WGS) entry which is preliminary data.</text>
</comment>
<accession>A0A6D2JGD7</accession>
<gene>
    <name evidence="3" type="ORF">MERR_LOCUS23678</name>
</gene>
<sequence length="401" mass="45887">MPVYAMSCFKLPKATCDNLRSAMAGGVQWNTKGRFTSGDYTVKSGFWLASVVNKKSVREEAGALPSINSLKQRVWTLKTTPQIQNFLWKVLSGAVAVADKLKERGMIVDCICQACGLPGESINHVLFSCSISRQIWAMSDFPVPEKGFGDSIFENIHYLMSQCQNERIYKEIKKRFPWVLWFIWKNRNFLLFENKTLDARQIMGKIIEEVDLWYLAQEVEKEEEDRQSGPLTKLAKKWRPPPKPWLKCNVGSVWSEAQQRGGMAWVLRDEVGEVLLHSRRVGVGLKSKSECSFECLTWAAESLFSHGVRNVVFASEDSDLVQALKRPIAWPSFRLQTSDLYHVLTKLCSWRIEQEVRCTNRGAFLIARSAIKEGRFPSYVVRGHPRWLNLIFDNEKVLPSA</sequence>
<proteinExistence type="predicted"/>
<dbReference type="EMBL" id="CACVBM020001163">
    <property type="protein sequence ID" value="CAA7036443.1"/>
    <property type="molecule type" value="Genomic_DNA"/>
</dbReference>
<dbReference type="InterPro" id="IPR026960">
    <property type="entry name" value="RVT-Znf"/>
</dbReference>
<evidence type="ECO:0008006" key="5">
    <source>
        <dbReference type="Google" id="ProtNLM"/>
    </source>
</evidence>
<keyword evidence="4" id="KW-1185">Reference proteome</keyword>
<evidence type="ECO:0000259" key="2">
    <source>
        <dbReference type="Pfam" id="PF13966"/>
    </source>
</evidence>
<feature type="domain" description="Reverse transcriptase zinc-binding" evidence="2">
    <location>
        <begin position="69"/>
        <end position="136"/>
    </location>
</feature>
<evidence type="ECO:0000313" key="4">
    <source>
        <dbReference type="Proteomes" id="UP000467841"/>
    </source>
</evidence>
<dbReference type="AlphaFoldDB" id="A0A6D2JGD7"/>
<dbReference type="PANTHER" id="PTHR47074">
    <property type="entry name" value="BNAC02G40300D PROTEIN"/>
    <property type="match status" value="1"/>
</dbReference>